<dbReference type="PANTHER" id="PTHR35936">
    <property type="entry name" value="MEMBRANE-BOUND LYTIC MUREIN TRANSGLYCOSYLASE F"/>
    <property type="match status" value="1"/>
</dbReference>
<reference evidence="4 5" key="1">
    <citation type="submission" date="2020-06" db="EMBL/GenBank/DDBJ databases">
        <title>Draft genome of Uliginosibacterium sp. IMCC34675.</title>
        <authorList>
            <person name="Song J."/>
        </authorList>
    </citation>
    <scope>NUCLEOTIDE SEQUENCE [LARGE SCALE GENOMIC DNA]</scope>
    <source>
        <strain evidence="4 5">IMCC34675</strain>
    </source>
</reference>
<name>A0ABX2IF94_9RHOO</name>
<dbReference type="SMART" id="SM00062">
    <property type="entry name" value="PBPb"/>
    <property type="match status" value="1"/>
</dbReference>
<feature type="chain" id="PRO_5045500681" evidence="2">
    <location>
        <begin position="26"/>
        <end position="273"/>
    </location>
</feature>
<evidence type="ECO:0000259" key="3">
    <source>
        <dbReference type="SMART" id="SM00062"/>
    </source>
</evidence>
<dbReference type="Gene3D" id="3.40.190.10">
    <property type="entry name" value="Periplasmic binding protein-like II"/>
    <property type="match status" value="2"/>
</dbReference>
<evidence type="ECO:0000313" key="5">
    <source>
        <dbReference type="Proteomes" id="UP000778523"/>
    </source>
</evidence>
<gene>
    <name evidence="4" type="ORF">HJ583_009835</name>
</gene>
<dbReference type="Proteomes" id="UP000778523">
    <property type="component" value="Unassembled WGS sequence"/>
</dbReference>
<keyword evidence="5" id="KW-1185">Reference proteome</keyword>
<feature type="domain" description="Solute-binding protein family 3/N-terminal" evidence="3">
    <location>
        <begin position="36"/>
        <end position="256"/>
    </location>
</feature>
<dbReference type="SUPFAM" id="SSF53850">
    <property type="entry name" value="Periplasmic binding protein-like II"/>
    <property type="match status" value="1"/>
</dbReference>
<accession>A0ABX2IF94</accession>
<keyword evidence="1 2" id="KW-0732">Signal</keyword>
<feature type="signal peptide" evidence="2">
    <location>
        <begin position="1"/>
        <end position="25"/>
    </location>
</feature>
<dbReference type="EMBL" id="JABCSC020000002">
    <property type="protein sequence ID" value="NSL55323.1"/>
    <property type="molecule type" value="Genomic_DNA"/>
</dbReference>
<evidence type="ECO:0000256" key="1">
    <source>
        <dbReference type="ARBA" id="ARBA00022729"/>
    </source>
</evidence>
<comment type="caution">
    <text evidence="4">The sequence shown here is derived from an EMBL/GenBank/DDBJ whole genome shotgun (WGS) entry which is preliminary data.</text>
</comment>
<protein>
    <submittedName>
        <fullName evidence="4">Transporter substrate-binding domain-containing protein</fullName>
    </submittedName>
</protein>
<proteinExistence type="predicted"/>
<dbReference type="RefSeq" id="WP_170021750.1">
    <property type="nucleotide sequence ID" value="NZ_JABCSC020000002.1"/>
</dbReference>
<dbReference type="PANTHER" id="PTHR35936:SF17">
    <property type="entry name" value="ARGININE-BINDING EXTRACELLULAR PROTEIN ARTP"/>
    <property type="match status" value="1"/>
</dbReference>
<sequence>MFSIFRAWMLAASLLGLLAAPVAHADQFEQVRKSGKLRIAIINGLPSFSQLDPNLGWSGSDADTGRQLARDLGLKPEFVVVSNAERITALLERRADIIISALSITPTREQQIAFSLPYASIALVIGAPPTETINGYRDLAGKRIGVGRNTSDGALLKQYANQARIIEFDDEPALLKAFLSQQFSIISCQRASITLLNRLLPAQRQIEEKFIQREYPVAIGIRKEDASLRNWINAWVGENLRNGQLNEIFRRHHGRSLPDSILPASLPTARMPS</sequence>
<evidence type="ECO:0000313" key="4">
    <source>
        <dbReference type="EMBL" id="NSL55323.1"/>
    </source>
</evidence>
<dbReference type="InterPro" id="IPR001638">
    <property type="entry name" value="Solute-binding_3/MltF_N"/>
</dbReference>
<evidence type="ECO:0000256" key="2">
    <source>
        <dbReference type="SAM" id="SignalP"/>
    </source>
</evidence>
<dbReference type="Pfam" id="PF00497">
    <property type="entry name" value="SBP_bac_3"/>
    <property type="match status" value="1"/>
</dbReference>
<organism evidence="4 5">
    <name type="scientific">Uliginosibacterium aquaticum</name>
    <dbReference type="NCBI Taxonomy" id="2731212"/>
    <lineage>
        <taxon>Bacteria</taxon>
        <taxon>Pseudomonadati</taxon>
        <taxon>Pseudomonadota</taxon>
        <taxon>Betaproteobacteria</taxon>
        <taxon>Rhodocyclales</taxon>
        <taxon>Zoogloeaceae</taxon>
        <taxon>Uliginosibacterium</taxon>
    </lineage>
</organism>